<dbReference type="EMBL" id="DS673066">
    <property type="protein sequence ID" value="EEC03720.1"/>
    <property type="molecule type" value="Genomic_DNA"/>
</dbReference>
<organism>
    <name type="scientific">Ixodes scapularis</name>
    <name type="common">Black-legged tick</name>
    <name type="synonym">Deer tick</name>
    <dbReference type="NCBI Taxonomy" id="6945"/>
    <lineage>
        <taxon>Eukaryota</taxon>
        <taxon>Metazoa</taxon>
        <taxon>Ecdysozoa</taxon>
        <taxon>Arthropoda</taxon>
        <taxon>Chelicerata</taxon>
        <taxon>Arachnida</taxon>
        <taxon>Acari</taxon>
        <taxon>Parasitiformes</taxon>
        <taxon>Ixodida</taxon>
        <taxon>Ixodoidea</taxon>
        <taxon>Ixodidae</taxon>
        <taxon>Ixodinae</taxon>
        <taxon>Ixodes</taxon>
    </lineage>
</organism>
<name>B7PAU8_IXOSC</name>
<accession>B7PAU8</accession>
<dbReference type="VEuPathDB" id="VectorBase:ISCI001919"/>
<reference evidence="1 3" key="1">
    <citation type="submission" date="2008-03" db="EMBL/GenBank/DDBJ databases">
        <title>Annotation of Ixodes scapularis.</title>
        <authorList>
            <consortium name="Ixodes scapularis Genome Project Consortium"/>
            <person name="Caler E."/>
            <person name="Hannick L.I."/>
            <person name="Bidwell S."/>
            <person name="Joardar V."/>
            <person name="Thiagarajan M."/>
            <person name="Amedeo P."/>
            <person name="Galinsky K.J."/>
            <person name="Schobel S."/>
            <person name="Inman J."/>
            <person name="Hostetler J."/>
            <person name="Miller J."/>
            <person name="Hammond M."/>
            <person name="Megy K."/>
            <person name="Lawson D."/>
            <person name="Kodira C."/>
            <person name="Sutton G."/>
            <person name="Meyer J."/>
            <person name="Hill C.A."/>
            <person name="Birren B."/>
            <person name="Nene V."/>
            <person name="Collins F."/>
            <person name="Alarcon-Chaidez F."/>
            <person name="Wikel S."/>
            <person name="Strausberg R."/>
        </authorList>
    </citation>
    <scope>NUCLEOTIDE SEQUENCE [LARGE SCALE GENOMIC DNA]</scope>
    <source>
        <strain evidence="3">Wikel</strain>
        <strain evidence="1">Wikel colony</strain>
    </source>
</reference>
<dbReference type="PaxDb" id="6945-B7PAU8"/>
<evidence type="ECO:0000313" key="2">
    <source>
        <dbReference type="EnsemblMetazoa" id="ISCW001919-PA"/>
    </source>
</evidence>
<evidence type="ECO:0000313" key="3">
    <source>
        <dbReference type="Proteomes" id="UP000001555"/>
    </source>
</evidence>
<reference evidence="2" key="2">
    <citation type="submission" date="2020-05" db="UniProtKB">
        <authorList>
            <consortium name="EnsemblMetazoa"/>
        </authorList>
    </citation>
    <scope>IDENTIFICATION</scope>
    <source>
        <strain evidence="2">wikel</strain>
    </source>
</reference>
<dbReference type="Proteomes" id="UP000001555">
    <property type="component" value="Unassembled WGS sequence"/>
</dbReference>
<keyword evidence="3" id="KW-1185">Reference proteome</keyword>
<protein>
    <submittedName>
        <fullName evidence="1 2">Uncharacterized protein</fullName>
    </submittedName>
</protein>
<dbReference type="AlphaFoldDB" id="B7PAU8"/>
<dbReference type="EMBL" id="ABJB010026781">
    <property type="status" value="NOT_ANNOTATED_CDS"/>
    <property type="molecule type" value="Genomic_DNA"/>
</dbReference>
<dbReference type="VEuPathDB" id="VectorBase:ISCW001919"/>
<sequence length="77" mass="8556">MQRPQPDDIRGAYFDVAGGDRDAVLRRYWEISLYVARVMVLAGVDGQPTLAQHRAIRRKAASIYLNIRLLPTTASGG</sequence>
<evidence type="ECO:0000313" key="1">
    <source>
        <dbReference type="EMBL" id="EEC03720.1"/>
    </source>
</evidence>
<gene>
    <name evidence="1" type="ORF">IscW_ISCW001919</name>
</gene>
<dbReference type="InParanoid" id="B7PAU8"/>
<dbReference type="EnsemblMetazoa" id="ISCW001919-RA">
    <property type="protein sequence ID" value="ISCW001919-PA"/>
    <property type="gene ID" value="ISCW001919"/>
</dbReference>
<dbReference type="HOGENOM" id="CLU_2640853_0_0_1"/>
<proteinExistence type="predicted"/>